<dbReference type="InterPro" id="IPR036681">
    <property type="entry name" value="PgpA-like_sf"/>
</dbReference>
<reference evidence="2 3" key="1">
    <citation type="submission" date="2016-10" db="EMBL/GenBank/DDBJ databases">
        <authorList>
            <person name="de Groot N.N."/>
        </authorList>
    </citation>
    <scope>NUCLEOTIDE SEQUENCE [LARGE SCALE GENOMIC DNA]</scope>
    <source>
        <strain evidence="2 3">DSM 15695</strain>
    </source>
</reference>
<dbReference type="Proteomes" id="UP000198833">
    <property type="component" value="Unassembled WGS sequence"/>
</dbReference>
<dbReference type="SUPFAM" id="SSF101307">
    <property type="entry name" value="YutG-like"/>
    <property type="match status" value="1"/>
</dbReference>
<evidence type="ECO:0000313" key="2">
    <source>
        <dbReference type="EMBL" id="SEQ53992.1"/>
    </source>
</evidence>
<proteinExistence type="predicted"/>
<accession>A0A1H9GV57</accession>
<dbReference type="RefSeq" id="WP_092572710.1">
    <property type="nucleotide sequence ID" value="NZ_FOEN01000019.1"/>
</dbReference>
<dbReference type="Pfam" id="PF04608">
    <property type="entry name" value="PgpA"/>
    <property type="match status" value="1"/>
</dbReference>
<dbReference type="Gene3D" id="1.10.3760.10">
    <property type="entry name" value="PgpA-like"/>
    <property type="match status" value="1"/>
</dbReference>
<sequence>MHKKQKILQDNTVYDYALALLERRGVQLTDIAEIVYDLQKDYVEGLNLDTCLENINAVLMKREVQNAIITGIELDMAADQGHLSPILSDMLKRDEGLYGIDEILVLSIVNVYGSIGFTNFGYVDKIKPGIVGRLNADKVTQCNTFIDDIVGAIAAAAASRIAHAQPAAKN</sequence>
<dbReference type="GO" id="GO:0006629">
    <property type="term" value="P:lipid metabolic process"/>
    <property type="evidence" value="ECO:0007669"/>
    <property type="project" value="InterPro"/>
</dbReference>
<evidence type="ECO:0000259" key="1">
    <source>
        <dbReference type="Pfam" id="PF04608"/>
    </source>
</evidence>
<dbReference type="OrthoDB" id="9793244at2"/>
<dbReference type="AlphaFoldDB" id="A0A1H9GV57"/>
<protein>
    <submittedName>
        <fullName evidence="2">Phosphatidylglycerophosphatase A</fullName>
    </submittedName>
</protein>
<dbReference type="CDD" id="cd06971">
    <property type="entry name" value="PgpA"/>
    <property type="match status" value="1"/>
</dbReference>
<gene>
    <name evidence="2" type="ORF">SAMN04488558_1197</name>
</gene>
<evidence type="ECO:0000313" key="3">
    <source>
        <dbReference type="Proteomes" id="UP000198833"/>
    </source>
</evidence>
<dbReference type="STRING" id="89093.SAMN04488558_1197"/>
<dbReference type="InterPro" id="IPR026038">
    <property type="entry name" value="Put_PGPase"/>
</dbReference>
<dbReference type="PIRSF" id="PIRSF019587">
    <property type="entry name" value="PGPase"/>
    <property type="match status" value="1"/>
</dbReference>
<name>A0A1H9GV57_9LACT</name>
<feature type="domain" description="YutG/PgpA" evidence="1">
    <location>
        <begin position="31"/>
        <end position="163"/>
    </location>
</feature>
<dbReference type="GO" id="GO:0008962">
    <property type="term" value="F:phosphatidylglycerophosphatase activity"/>
    <property type="evidence" value="ECO:0007669"/>
    <property type="project" value="InterPro"/>
</dbReference>
<dbReference type="EMBL" id="FOEN01000019">
    <property type="protein sequence ID" value="SEQ53992.1"/>
    <property type="molecule type" value="Genomic_DNA"/>
</dbReference>
<organism evidence="2 3">
    <name type="scientific">Ignavigranum ruoffiae</name>
    <dbReference type="NCBI Taxonomy" id="89093"/>
    <lineage>
        <taxon>Bacteria</taxon>
        <taxon>Bacillati</taxon>
        <taxon>Bacillota</taxon>
        <taxon>Bacilli</taxon>
        <taxon>Lactobacillales</taxon>
        <taxon>Aerococcaceae</taxon>
        <taxon>Ignavigranum</taxon>
    </lineage>
</organism>
<keyword evidence="3" id="KW-1185">Reference proteome</keyword>
<dbReference type="InterPro" id="IPR007686">
    <property type="entry name" value="YutG/PgpA"/>
</dbReference>